<proteinExistence type="predicted"/>
<evidence type="ECO:0000313" key="3">
    <source>
        <dbReference type="Proteomes" id="UP001161390"/>
    </source>
</evidence>
<organism evidence="2 3">
    <name type="scientific">Algimonas porphyrae</name>
    <dbReference type="NCBI Taxonomy" id="1128113"/>
    <lineage>
        <taxon>Bacteria</taxon>
        <taxon>Pseudomonadati</taxon>
        <taxon>Pseudomonadota</taxon>
        <taxon>Alphaproteobacteria</taxon>
        <taxon>Maricaulales</taxon>
        <taxon>Robiginitomaculaceae</taxon>
        <taxon>Algimonas</taxon>
    </lineage>
</organism>
<reference evidence="2" key="1">
    <citation type="journal article" date="2014" name="Int. J. Syst. Evol. Microbiol.">
        <title>Complete genome of a new Firmicutes species belonging to the dominant human colonic microbiota ('Ruminococcus bicirculans') reveals two chromosomes and a selective capacity to utilize plant glucans.</title>
        <authorList>
            <consortium name="NISC Comparative Sequencing Program"/>
            <person name="Wegmann U."/>
            <person name="Louis P."/>
            <person name="Goesmann A."/>
            <person name="Henrissat B."/>
            <person name="Duncan S.H."/>
            <person name="Flint H.J."/>
        </authorList>
    </citation>
    <scope>NUCLEOTIDE SEQUENCE</scope>
    <source>
        <strain evidence="2">NBRC 108216</strain>
    </source>
</reference>
<feature type="compositionally biased region" description="Polar residues" evidence="1">
    <location>
        <begin position="18"/>
        <end position="28"/>
    </location>
</feature>
<sequence>MDRDCPRLELDPKLKQIQPITPTPSTEETGGVEDALVIVSADHGRDRGQLKQVVAADDQRARDQAVLDAQCAKSAADQARIIEAASKETVKVRVPFWRRLGL</sequence>
<name>A0ABQ5V072_9PROT</name>
<evidence type="ECO:0000256" key="1">
    <source>
        <dbReference type="SAM" id="MobiDB-lite"/>
    </source>
</evidence>
<feature type="region of interest" description="Disordered" evidence="1">
    <location>
        <begin position="1"/>
        <end position="30"/>
    </location>
</feature>
<accession>A0ABQ5V072</accession>
<keyword evidence="3" id="KW-1185">Reference proteome</keyword>
<reference evidence="2" key="2">
    <citation type="submission" date="2023-01" db="EMBL/GenBank/DDBJ databases">
        <title>Draft genome sequence of Algimonas porphyrae strain NBRC 108216.</title>
        <authorList>
            <person name="Sun Q."/>
            <person name="Mori K."/>
        </authorList>
    </citation>
    <scope>NUCLEOTIDE SEQUENCE</scope>
    <source>
        <strain evidence="2">NBRC 108216</strain>
    </source>
</reference>
<gene>
    <name evidence="2" type="ORF">GCM10007854_13650</name>
</gene>
<evidence type="ECO:0000313" key="2">
    <source>
        <dbReference type="EMBL" id="GLQ20410.1"/>
    </source>
</evidence>
<dbReference type="Proteomes" id="UP001161390">
    <property type="component" value="Unassembled WGS sequence"/>
</dbReference>
<protein>
    <submittedName>
        <fullName evidence="2">Uncharacterized protein</fullName>
    </submittedName>
</protein>
<dbReference type="EMBL" id="BSNJ01000002">
    <property type="protein sequence ID" value="GLQ20410.1"/>
    <property type="molecule type" value="Genomic_DNA"/>
</dbReference>
<comment type="caution">
    <text evidence="2">The sequence shown here is derived from an EMBL/GenBank/DDBJ whole genome shotgun (WGS) entry which is preliminary data.</text>
</comment>
<feature type="compositionally biased region" description="Basic and acidic residues" evidence="1">
    <location>
        <begin position="1"/>
        <end position="14"/>
    </location>
</feature>